<evidence type="ECO:0000313" key="11">
    <source>
        <dbReference type="EMBL" id="MFC3208786.1"/>
    </source>
</evidence>
<dbReference type="InterPro" id="IPR051536">
    <property type="entry name" value="UDG_Type-4/5"/>
</dbReference>
<dbReference type="InterPro" id="IPR005122">
    <property type="entry name" value="Uracil-DNA_glycosylase-like"/>
</dbReference>
<protein>
    <recommendedName>
        <fullName evidence="2">Type-4 uracil-DNA glycosylase</fullName>
    </recommendedName>
</protein>
<dbReference type="PANTHER" id="PTHR33693">
    <property type="entry name" value="TYPE-5 URACIL-DNA GLYCOSYLASE"/>
    <property type="match status" value="1"/>
</dbReference>
<dbReference type="NCBIfam" id="TIGR00758">
    <property type="entry name" value="UDG_fam4"/>
    <property type="match status" value="1"/>
</dbReference>
<evidence type="ECO:0000256" key="6">
    <source>
        <dbReference type="ARBA" id="ARBA00022801"/>
    </source>
</evidence>
<gene>
    <name evidence="11" type="ORF">ACFOHJ_21410</name>
</gene>
<dbReference type="InterPro" id="IPR036895">
    <property type="entry name" value="Uracil-DNA_glycosylase-like_sf"/>
</dbReference>
<dbReference type="RefSeq" id="WP_378224549.1">
    <property type="nucleotide sequence ID" value="NZ_JBHRTK010000028.1"/>
</dbReference>
<dbReference type="CDD" id="cd10030">
    <property type="entry name" value="UDG-F4_TTUDGA_SPO1dp_like"/>
    <property type="match status" value="1"/>
</dbReference>
<comment type="similarity">
    <text evidence="1">Belongs to the uracil-DNA glycosylase (UDG) superfamily. Type 4 (UDGa) family.</text>
</comment>
<evidence type="ECO:0000256" key="5">
    <source>
        <dbReference type="ARBA" id="ARBA00022763"/>
    </source>
</evidence>
<evidence type="ECO:0000256" key="9">
    <source>
        <dbReference type="ARBA" id="ARBA00023204"/>
    </source>
</evidence>
<evidence type="ECO:0000256" key="3">
    <source>
        <dbReference type="ARBA" id="ARBA00022485"/>
    </source>
</evidence>
<keyword evidence="9" id="KW-0234">DNA repair</keyword>
<evidence type="ECO:0000256" key="8">
    <source>
        <dbReference type="ARBA" id="ARBA00023014"/>
    </source>
</evidence>
<evidence type="ECO:0000313" key="12">
    <source>
        <dbReference type="Proteomes" id="UP001595583"/>
    </source>
</evidence>
<keyword evidence="4" id="KW-0479">Metal-binding</keyword>
<dbReference type="Pfam" id="PF03167">
    <property type="entry name" value="UDG"/>
    <property type="match status" value="1"/>
</dbReference>
<feature type="domain" description="Uracil-DNA glycosylase-like" evidence="10">
    <location>
        <begin position="36"/>
        <end position="196"/>
    </location>
</feature>
<dbReference type="SMART" id="SM00987">
    <property type="entry name" value="UreE_C"/>
    <property type="match status" value="1"/>
</dbReference>
<keyword evidence="8" id="KW-0411">Iron-sulfur</keyword>
<dbReference type="InterPro" id="IPR005273">
    <property type="entry name" value="Ura-DNA_glyco_family4"/>
</dbReference>
<dbReference type="EMBL" id="JBHRTK010000028">
    <property type="protein sequence ID" value="MFC3208786.1"/>
    <property type="molecule type" value="Genomic_DNA"/>
</dbReference>
<sequence>MAGEPGEDATTLEEARREAKHCRRCPLWRNATQTVFGEGPGDADVVFVGEQPGDQEDIAGEPFVGPAGRMFDAILDEAGIERKKAYVTNAVKHFKFEPRGKRRIHSKPNAGEVRACYWWLDKELGLIRPKLAVALGATAALALLGKAVAVTRQRGQVMETSNGLRVFVTIHPSFILRIREPADKAAERDRFLDDLRAVKALLA</sequence>
<evidence type="ECO:0000256" key="1">
    <source>
        <dbReference type="ARBA" id="ARBA00006521"/>
    </source>
</evidence>
<comment type="caution">
    <text evidence="11">The sequence shown here is derived from an EMBL/GenBank/DDBJ whole genome shotgun (WGS) entry which is preliminary data.</text>
</comment>
<name>A0ABV7KG19_9HYPH</name>
<dbReference type="PANTHER" id="PTHR33693:SF9">
    <property type="entry name" value="TYPE-4 URACIL-DNA GLYCOSYLASE"/>
    <property type="match status" value="1"/>
</dbReference>
<evidence type="ECO:0000256" key="4">
    <source>
        <dbReference type="ARBA" id="ARBA00022723"/>
    </source>
</evidence>
<evidence type="ECO:0000259" key="10">
    <source>
        <dbReference type="SMART" id="SM00986"/>
    </source>
</evidence>
<keyword evidence="5" id="KW-0227">DNA damage</keyword>
<organism evidence="11 12">
    <name type="scientific">Aquamicrobium soli</name>
    <dbReference type="NCBI Taxonomy" id="1811518"/>
    <lineage>
        <taxon>Bacteria</taxon>
        <taxon>Pseudomonadati</taxon>
        <taxon>Pseudomonadota</taxon>
        <taxon>Alphaproteobacteria</taxon>
        <taxon>Hyphomicrobiales</taxon>
        <taxon>Phyllobacteriaceae</taxon>
        <taxon>Aquamicrobium</taxon>
    </lineage>
</organism>
<accession>A0ABV7KG19</accession>
<evidence type="ECO:0000256" key="2">
    <source>
        <dbReference type="ARBA" id="ARBA00019403"/>
    </source>
</evidence>
<keyword evidence="6" id="KW-0378">Hydrolase</keyword>
<dbReference type="Gene3D" id="3.40.470.10">
    <property type="entry name" value="Uracil-DNA glycosylase-like domain"/>
    <property type="match status" value="1"/>
</dbReference>
<evidence type="ECO:0000256" key="7">
    <source>
        <dbReference type="ARBA" id="ARBA00023004"/>
    </source>
</evidence>
<keyword evidence="12" id="KW-1185">Reference proteome</keyword>
<reference evidence="12" key="1">
    <citation type="journal article" date="2019" name="Int. J. Syst. Evol. Microbiol.">
        <title>The Global Catalogue of Microorganisms (GCM) 10K type strain sequencing project: providing services to taxonomists for standard genome sequencing and annotation.</title>
        <authorList>
            <consortium name="The Broad Institute Genomics Platform"/>
            <consortium name="The Broad Institute Genome Sequencing Center for Infectious Disease"/>
            <person name="Wu L."/>
            <person name="Ma J."/>
        </authorList>
    </citation>
    <scope>NUCLEOTIDE SEQUENCE [LARGE SCALE GENOMIC DNA]</scope>
    <source>
        <strain evidence="12">KCTC 52165</strain>
    </source>
</reference>
<proteinExistence type="inferred from homology"/>
<dbReference type="NCBIfam" id="TIGR03914">
    <property type="entry name" value="UDG_fam_dom"/>
    <property type="match status" value="1"/>
</dbReference>
<keyword evidence="7" id="KW-0408">Iron</keyword>
<keyword evidence="3" id="KW-0004">4Fe-4S</keyword>
<dbReference type="SMART" id="SM00986">
    <property type="entry name" value="UDG"/>
    <property type="match status" value="1"/>
</dbReference>
<dbReference type="SUPFAM" id="SSF52141">
    <property type="entry name" value="Uracil-DNA glycosylase-like"/>
    <property type="match status" value="1"/>
</dbReference>
<dbReference type="Proteomes" id="UP001595583">
    <property type="component" value="Unassembled WGS sequence"/>
</dbReference>